<keyword evidence="23 32" id="KW-1039">Host endosome</keyword>
<comment type="domain">
    <text evidence="32">The CD4-binding region is targeted by the antibody b12.</text>
</comment>
<reference evidence="37" key="2">
    <citation type="journal article" date="2015" name="Proc. Natl. Acad. Sci. U.S.A.">
        <title>Large number of rebounding/founder HIV variants emerge from multifocal infection in lymphatic tissues after treatment interruption.</title>
        <authorList>
            <person name="Rothenberger M.K."/>
            <person name="Keele B.F."/>
            <person name="Wietgrefe S.W."/>
            <person name="Fletcher C.V."/>
            <person name="Beilman G.J."/>
            <person name="Chipman J.G."/>
            <person name="Khoruts A."/>
            <person name="Estes J.D."/>
            <person name="Anderson J."/>
            <person name="Callisto S.P."/>
            <person name="Schmidt T.E."/>
            <person name="Thorkelson A."/>
            <person name="Reilly C."/>
            <person name="Perkey K."/>
            <person name="Reimann T.G."/>
            <person name="Utay N.S."/>
            <person name="Nganou Makamdop K."/>
            <person name="Stevenson M."/>
            <person name="Douek D.C."/>
            <person name="Haase A.T."/>
            <person name="Schacker T.W."/>
        </authorList>
    </citation>
    <scope>NUCLEOTIDE SEQUENCE</scope>
    <source>
        <strain evidence="37">1775DNAPBMC28OCT2010.P3I20</strain>
    </source>
</reference>
<feature type="chain" id="PRO_5023373727" description="Transmembrane protein gp41" evidence="32">
    <location>
        <begin position="514"/>
        <end position="858"/>
    </location>
</feature>
<dbReference type="GO" id="GO:1903908">
    <property type="term" value="P:positive regulation of plasma membrane raft polarization"/>
    <property type="evidence" value="ECO:0007669"/>
    <property type="project" value="UniProtKB-UniRule"/>
</dbReference>
<dbReference type="Gene3D" id="1.10.287.210">
    <property type="match status" value="1"/>
</dbReference>
<keyword evidence="9 32" id="KW-1032">Host cell membrane</keyword>
<feature type="disulfide bond" evidence="32">
    <location>
        <begin position="379"/>
        <end position="446"/>
    </location>
</feature>
<comment type="PTM">
    <text evidence="32">Highly glycosylated by host. The high number of glycan on the protein is reffered to as 'glycan shield' because it contributes to hide protein sequence from adaptive immune system.</text>
</comment>
<keyword evidence="7 32" id="KW-1168">Fusion of virus membrane with host membrane</keyword>
<feature type="region of interest" description="MPER; binding to GalCer" evidence="32">
    <location>
        <begin position="664"/>
        <end position="685"/>
    </location>
</feature>
<dbReference type="SUPFAM" id="SSF58069">
    <property type="entry name" value="Virus ectodomain"/>
    <property type="match status" value="1"/>
</dbReference>
<evidence type="ECO:0000256" key="22">
    <source>
        <dbReference type="ARBA" id="ARBA00022989"/>
    </source>
</evidence>
<evidence type="ECO:0000256" key="29">
    <source>
        <dbReference type="ARBA" id="ARBA00023280"/>
    </source>
</evidence>
<evidence type="ECO:0000256" key="23">
    <source>
        <dbReference type="ARBA" id="ARBA00023046"/>
    </source>
</evidence>
<feature type="disulfide bond" evidence="32">
    <location>
        <begin position="386"/>
        <end position="419"/>
    </location>
</feature>
<evidence type="ECO:0000313" key="37">
    <source>
        <dbReference type="EMBL" id="AJW61148.1"/>
    </source>
</evidence>
<dbReference type="GO" id="GO:0039654">
    <property type="term" value="P:fusion of virus membrane with host endosome membrane"/>
    <property type="evidence" value="ECO:0007669"/>
    <property type="project" value="UniProtKB-UniRule"/>
</dbReference>
<feature type="region of interest" description="CD4-binding loop" evidence="32">
    <location>
        <begin position="365"/>
        <end position="375"/>
    </location>
</feature>
<keyword evidence="15 32" id="KW-0053">Apoptosis</keyword>
<keyword evidence="17 32" id="KW-1161">Viral attachment to host cell</keyword>
<dbReference type="CDD" id="cd09909">
    <property type="entry name" value="HIV-1-like_HR1-HR2"/>
    <property type="match status" value="1"/>
</dbReference>
<dbReference type="GO" id="GO:0019064">
    <property type="term" value="P:fusion of virus membrane with host plasma membrane"/>
    <property type="evidence" value="ECO:0007669"/>
    <property type="project" value="UniProtKB-UniRule"/>
</dbReference>
<comment type="domain">
    <text evidence="32">Some of the most genetically diverse regions of the viral genome are present in Env. They are called variable regions 1 through 5 (V1 through V5). Coreceptor usage of gp120 is determined mainly by the primary structure of the third variable region (V3) in the outer domain of gp120. The sequence of V3 determines which coreceptor, CCR5 and/or CXCR4 (corresponding to R5/macrophage, X4/T cell and R5X4/T cell and macrophage tropism), is used to trigger the fusion potential of the Env complex, and hence which cells the virus can infect. Binding to CCR5 involves a region adjacent in addition to V3.</text>
</comment>
<organismHost>
    <name type="scientific">Homo sapiens</name>
    <name type="common">Human</name>
    <dbReference type="NCBI Taxonomy" id="9606"/>
</organismHost>
<feature type="transmembrane region" description="Helical" evidence="33">
    <location>
        <begin position="680"/>
        <end position="707"/>
    </location>
</feature>
<dbReference type="InterPro" id="IPR000328">
    <property type="entry name" value="GP41-like"/>
</dbReference>
<evidence type="ECO:0000256" key="25">
    <source>
        <dbReference type="ARBA" id="ARBA00023136"/>
    </source>
</evidence>
<keyword evidence="19 32" id="KW-1043">Host membrane</keyword>
<evidence type="ECO:0000256" key="34">
    <source>
        <dbReference type="SAM" id="MobiDB-lite"/>
    </source>
</evidence>
<evidence type="ECO:0000256" key="9">
    <source>
        <dbReference type="ARBA" id="ARBA00022511"/>
    </source>
</evidence>
<evidence type="ECO:0000256" key="14">
    <source>
        <dbReference type="ARBA" id="ARBA00022692"/>
    </source>
</evidence>
<keyword evidence="26 32" id="KW-0564">Palmitate</keyword>
<dbReference type="Gene3D" id="1.20.5.490">
    <property type="entry name" value="Single helix bin"/>
    <property type="match status" value="1"/>
</dbReference>
<dbReference type="InterPro" id="IPR037527">
    <property type="entry name" value="Gp160"/>
</dbReference>
<evidence type="ECO:0000256" key="24">
    <source>
        <dbReference type="ARBA" id="ARBA00023054"/>
    </source>
</evidence>
<dbReference type="InterPro" id="IPR000777">
    <property type="entry name" value="HIV1_Gp120"/>
</dbReference>
<sequence length="858" mass="97091">MRAKGTRKNYQHLWRWGGTMLLGMLMICSVAGQLWVTVYYGVPVWKEADTTLFCASNAKAYDTETHNVWATHACVPTDPNPQEVKLENVTENFNMWKNNMVEQMHADIISLWDESLKPCVKLTPLCVTLQCTNITINGTNANSTTSGNSTLGSMEEEMKNCSFNVTTSIRNKMQKEYALFYKLDIVPIDNNSTSYTLINCNTSVITQACPKVSFEPIPIHYCTPAGFALLKCRDKKFNGTGPCRNVSTVQCTHGIRPVVSTQLLLNGSLAEGEVVIRSENFTNNAKVIIVQLNESIEINCTRPNNNTRKSIHIAPGRAFYATGDIIGDIRQAYCNISNEKWNDTLSKIAIKLGEQFNKTIIFNQSSGGDPEIVMHSFNCGGEFFYCNTTQLFNSTWLTNGARISPHTTNGTNGNIILPCRIKQIINRWQEVGKAMYAPPIRGQIRCTSNITGLILTRDGGHDGNEINETFRPGGGDMRDNWRSELYKYKVVKIEPIGIAPTKAKRRVVQREKRAVTLGAMFLGFLGAAGSTMGAASMTLTVQARLLLSGIVQQQSNLLRAIEAQQQLLQLTVWGIKQLQARVLALERYLRDQQLLGIWGCSGKLICTTAVPWNASWSNKSHDQIWQNMTWLQWEREIDNYTDLIYTLLEESQNQQEKNEQDLLALDNWTSLWSWFSISNWLWYIRIFIMIVGGLVGLRIVFAVFSIVNRVRQGYSPLSFQIRLPTPRGPDRPEGIEEEGGDRDRDRSGRLVHGLLALIWDDLRSLCLFLYHHLRDLLLIATRIVGLLGRRVWEALKYWWNLLQYWSQELKNSAISLLNATAIAVAEGTDRIIETVQRICRAILNIPTRIRQGFERALL</sequence>
<evidence type="ECO:0000256" key="1">
    <source>
        <dbReference type="ARBA" id="ARBA00004402"/>
    </source>
</evidence>
<keyword evidence="18 32" id="KW-0946">Virion</keyword>
<evidence type="ECO:0000256" key="2">
    <source>
        <dbReference type="ARBA" id="ARBA00004433"/>
    </source>
</evidence>
<comment type="PTM">
    <text evidence="32">Palmitoylation of the transmembrane protein and of Env polyprotein (prior to its proteolytic cleavage) is essential for their association with host cell membrane lipid rafts. Palmitoylation is therefore required for envelope trafficking to classical lipid rafts, but not for viral replication.</text>
</comment>
<feature type="disulfide bond" evidence="32">
    <location>
        <begin position="232"/>
        <end position="243"/>
    </location>
</feature>
<keyword evidence="28 32" id="KW-0325">Glycoprotein</keyword>
<evidence type="ECO:0000256" key="17">
    <source>
        <dbReference type="ARBA" id="ARBA00022804"/>
    </source>
</evidence>
<protein>
    <recommendedName>
        <fullName evidence="32">Envelope glycoprotein gp160</fullName>
    </recommendedName>
    <alternativeName>
        <fullName evidence="32">Env polyprotein</fullName>
    </alternativeName>
    <component>
        <recommendedName>
            <fullName evidence="32">Surface protein gp120</fullName>
            <shortName evidence="32">SU</shortName>
        </recommendedName>
        <alternativeName>
            <fullName evidence="32">Glycoprotein 120</fullName>
            <shortName evidence="32">gp120</shortName>
        </alternativeName>
    </component>
    <component>
        <recommendedName>
            <fullName evidence="32">Transmembrane protein gp41</fullName>
            <shortName evidence="32">TM</shortName>
        </recommendedName>
        <alternativeName>
            <fullName evidence="32">Glycoprotein 41</fullName>
            <shortName evidence="32">gp41</shortName>
        </alternativeName>
    </component>
</protein>
<reference evidence="37" key="1">
    <citation type="submission" date="2014-06" db="EMBL/GenBank/DDBJ databases">
        <authorList>
            <person name="Rothenberger M."/>
            <person name="Keele B.F."/>
            <person name="Schacker T.W."/>
        </authorList>
    </citation>
    <scope>NUCLEOTIDE SEQUENCE</scope>
    <source>
        <strain evidence="37">1775DNAPBMC28OCT2010.P3I20</strain>
    </source>
</reference>
<feature type="lipid moiety-binding region" description="S-palmitoyl cysteine; by host" evidence="32">
    <location>
        <position position="839"/>
    </location>
</feature>
<evidence type="ECO:0000256" key="8">
    <source>
        <dbReference type="ARBA" id="ARBA00022510"/>
    </source>
</evidence>
<comment type="domain">
    <text evidence="32">The YXXL motif is involved in determining the exact site of viral release at the surface of infected mononuclear cells and promotes endocytosis. YXXL and di-leucine endocytosis motifs interact directly or indirectly with the clathrin adapter complexes, opperate independently, and their activities are not additive.</text>
</comment>
<keyword evidence="31 32" id="KW-1160">Virus entry into host cell</keyword>
<comment type="subcellular location">
    <molecule>Transmembrane protein gp41</molecule>
    <subcellularLocation>
        <location evidence="32">Virion membrane</location>
        <topology evidence="32">Single-pass type I membrane protein</topology>
    </subcellularLocation>
    <subcellularLocation>
        <location evidence="32">Host cell membrane</location>
        <topology evidence="32">Single-pass type I membrane protein</topology>
    </subcellularLocation>
    <subcellularLocation>
        <location evidence="32">Host endosome membrane</location>
        <topology evidence="32">Single-pass type I membrane protein</topology>
    </subcellularLocation>
    <text evidence="32">It is probably concentrated at the site of budding and incorporated into the virions possibly by contacts between the cytoplasmic tail of Env and the N-terminus of Gag.</text>
</comment>
<evidence type="ECO:0000256" key="21">
    <source>
        <dbReference type="ARBA" id="ARBA00022890"/>
    </source>
</evidence>
<evidence type="ECO:0000256" key="4">
    <source>
        <dbReference type="ARBA" id="ARBA00004563"/>
    </source>
</evidence>
<keyword evidence="27 32" id="KW-1015">Disulfide bond</keyword>
<keyword evidence="11 32" id="KW-0945">Host-virus interaction</keyword>
<comment type="miscellaneous">
    <text evidence="32">HIV-1 lineages are divided in three main groups, M (for Major), O (for Outlier), and N (for New, or Non-M, Non-O). The vast majority of strains found worldwide belong to the group M. Group O seems to be endemic to and largely confined to Cameroon and neighboring countries in West Central Africa, where these viruses represent a small minority of HIV-1 strains. The group N is represented by a limited number of isolates from Cameroonian persons. The group M is further subdivided in 9 clades or subtypes (A to D, F to H, J and K).</text>
</comment>
<dbReference type="HAMAP" id="MF_04083">
    <property type="entry name" value="HIV_ENV"/>
    <property type="match status" value="1"/>
</dbReference>
<evidence type="ECO:0000256" key="31">
    <source>
        <dbReference type="ARBA" id="ARBA00023296"/>
    </source>
</evidence>
<keyword evidence="10 32" id="KW-1165">Clathrin-mediated endocytosis of virus by host</keyword>
<evidence type="ECO:0000256" key="20">
    <source>
        <dbReference type="ARBA" id="ARBA00022879"/>
    </source>
</evidence>
<evidence type="ECO:0000256" key="10">
    <source>
        <dbReference type="ARBA" id="ARBA00022570"/>
    </source>
</evidence>
<comment type="function">
    <text evidence="32">Transmembrane protein gp41: Acts as a class I viral fusion protein. Under the current model, the protein has at least 3 conformational states: pre-fusion native state, pre-hairpin intermediate state, and post-fusion hairpin state. During fusion of viral and target intracellular membranes, the coiled coil regions (heptad repeats) assume a trimer-of-hairpins structure, positioning the fusion peptide in close proximity to the C-terminal region of the ectodomain. The formation of this structure appears to drive apposition and subsequent fusion of viral and target cell membranes. Complete fusion occurs in host cell endosomes and is dynamin-dependent, however some lipid transfer might occur at the plasma membrane. The virus undergoes clathrin-dependent internalization long before endosomal fusion, thus minimizing the surface exposure of conserved viral epitopes during fusion and reducing the efficacy of inhibitors targeting these epitopes. Membranes fusion leads to delivery of the nucleocapsid into the cytoplasm.</text>
</comment>
<dbReference type="InterPro" id="IPR036377">
    <property type="entry name" value="Gp120_core_sf"/>
</dbReference>
<keyword evidence="21 32" id="KW-1164">Virus endocytosis by host</keyword>
<keyword evidence="12 32" id="KW-1162">Viral penetration into host cytoplasm</keyword>
<evidence type="ECO:0000256" key="27">
    <source>
        <dbReference type="ARBA" id="ARBA00023157"/>
    </source>
</evidence>
<evidence type="ECO:0000256" key="18">
    <source>
        <dbReference type="ARBA" id="ARBA00022844"/>
    </source>
</evidence>
<comment type="subunit">
    <text evidence="32">The mature envelope protein (Env) consists of a homotrimer of non-covalently associated gp120-gp41 heterodimers. The resulting complex protrudes from the virus surface as a spike. There seems to be as few as 10 spikes on the average virion. Surface protein gp120 interacts with host CD4, CCR5 and CXCR4. Gp120 also interacts with the C-type lectins CD209/DC-SIGN and CLEC4M/DC-SIGNR (collectively referred to as DC-SIGN(R)). Gp120 and gp41 interact with GalCer. Gp120 interacts with host ITGA4/ITGB7 complex; on CD4+ T-cells, this interaction results in rapid activation of integrin ITGAL/LFA-1, which facilitates efficient cell-to-cell spreading of HIV-1. Gp120 interacts with cell-associated heparan sulfate; this interaction increases virus infectivity on permissive cells and may be involved in infection of CD4- cells.</text>
</comment>
<dbReference type="GO" id="GO:0044175">
    <property type="term" value="C:host cell endosome membrane"/>
    <property type="evidence" value="ECO:0007669"/>
    <property type="project" value="UniProtKB-SubCell"/>
</dbReference>
<comment type="function">
    <text evidence="32">Surface protein gp120: Attaches the virus to the host lymphoid cell by binding to the primary receptor CD4. This interaction induces a structural rearrangement creating a high affinity binding site for a chemokine coreceptor like CXCR4 and/or CCR5. Acts as a ligand for CD209/DC-SIGN and CLEC4M/DC-SIGNR, which are respectively found on dendritic cells (DCs), and on endothelial cells of liver sinusoids and lymph node sinuses. These interactions allow capture of viral particles at mucosal surfaces by these cells and subsequent transmission to permissive cells. HIV subverts the migration properties of dendritic cells to gain access to CD4+ T-cells in lymph nodes. Virus transmission to permissive T-cells occurs either in trans (without DCs infection, through viral capture and transmission), or in cis (following DCs productive infection, through the usual CD4-gp120 interaction), thereby inducing a robust infection. In trans infection, bound virions remain infectious over days and it is proposed that they are not degraded, but protected in non-lysosomal acidic organelles within the DCs close to the cell membrane thus contributing to the viral infectious potential during DCs' migration from the periphery to the lymphoid tissues. On arrival at lymphoid tissues, intact virions recycle back to DCs' cell surface allowing virus transmission to CD4+ T-cells.</text>
</comment>
<keyword evidence="22 32" id="KW-1133">Transmembrane helix</keyword>
<comment type="caution">
    <text evidence="32 33">Lacks conserved residue(s) required for the propagation of feature annotation.</text>
</comment>
<dbReference type="Pfam" id="PF00517">
    <property type="entry name" value="GP41"/>
    <property type="match status" value="1"/>
</dbReference>
<dbReference type="GO" id="GO:0075512">
    <property type="term" value="P:clathrin-dependent endocytosis of virus by host cell"/>
    <property type="evidence" value="ECO:0007669"/>
    <property type="project" value="UniProtKB-UniRule"/>
</dbReference>
<keyword evidence="13 32" id="KW-0165">Cleavage on pair of basic residues</keyword>
<feature type="domain" description="Retroviral envelope protein GP41-like" evidence="36">
    <location>
        <begin position="532"/>
        <end position="720"/>
    </location>
</feature>
<dbReference type="FunFam" id="2.170.40.20:FF:000004">
    <property type="entry name" value="Envelope glycoprotein gp160"/>
    <property type="match status" value="1"/>
</dbReference>
<evidence type="ECO:0000256" key="16">
    <source>
        <dbReference type="ARBA" id="ARBA00022729"/>
    </source>
</evidence>
<feature type="coiled-coil region" evidence="32">
    <location>
        <begin position="635"/>
        <end position="669"/>
    </location>
</feature>
<comment type="similarity">
    <text evidence="32">Belongs to the HIV-1 env protein family.</text>
</comment>
<feature type="short sequence motif" description="Di-leucine internalization motif" evidence="32">
    <location>
        <begin position="857"/>
        <end position="858"/>
    </location>
</feature>
<dbReference type="GO" id="GO:0019082">
    <property type="term" value="P:viral protein processing"/>
    <property type="evidence" value="ECO:0007669"/>
    <property type="project" value="UniProtKB-UniRule"/>
</dbReference>
<dbReference type="FunFam" id="1.10.287.210:FF:000001">
    <property type="entry name" value="Envelope glycoprotein gp160"/>
    <property type="match status" value="1"/>
</dbReference>
<evidence type="ECO:0000256" key="6">
    <source>
        <dbReference type="ARBA" id="ARBA00004650"/>
    </source>
</evidence>
<keyword evidence="30 32" id="KW-0449">Lipoprotein</keyword>
<comment type="subcellular location">
    <subcellularLocation>
        <location evidence="3">Host cell membrane</location>
        <topology evidence="3">Peripheral membrane protein</topology>
    </subcellularLocation>
    <subcellularLocation>
        <location evidence="1">Host cell membrane</location>
        <topology evidence="1">Single-pass type I membrane protein</topology>
    </subcellularLocation>
    <subcellularLocation>
        <location evidence="2">Host endosome membrane</location>
        <topology evidence="2">Peripheral membrane protein</topology>
    </subcellularLocation>
    <subcellularLocation>
        <location evidence="5">Host endosome membrane</location>
        <topology evidence="5">Single-pass type I membrane protein</topology>
    </subcellularLocation>
    <subcellularLocation>
        <location evidence="6">Virion membrane</location>
        <topology evidence="6">Peripheral membrane protein</topology>
    </subcellularLocation>
    <subcellularLocation>
        <location evidence="4">Virion membrane</location>
        <topology evidence="4">Single-pass type I membrane protein</topology>
    </subcellularLocation>
</comment>
<evidence type="ECO:0000256" key="15">
    <source>
        <dbReference type="ARBA" id="ARBA00022703"/>
    </source>
</evidence>
<evidence type="ECO:0000256" key="5">
    <source>
        <dbReference type="ARBA" id="ARBA00004578"/>
    </source>
</evidence>
<feature type="site" description="Cleavage; by host furin" evidence="32">
    <location>
        <begin position="513"/>
        <end position="514"/>
    </location>
</feature>
<dbReference type="GO" id="GO:0055036">
    <property type="term" value="C:virion membrane"/>
    <property type="evidence" value="ECO:0007669"/>
    <property type="project" value="UniProtKB-SubCell"/>
</dbReference>
<dbReference type="GO" id="GO:0019031">
    <property type="term" value="C:viral envelope"/>
    <property type="evidence" value="ECO:0007669"/>
    <property type="project" value="UniProtKB-KW"/>
</dbReference>
<comment type="PTM">
    <text evidence="32">Specific enzymatic cleavages in vivo yield mature proteins. Envelope glycoproteins are synthesized as a inactive precursor that is heavily N-glycosylated and processed likely by host cell furin in the Golgi to yield the mature SU and TM proteins. The cleavage site between SU and TM requires the minimal sequence [KR]-X-[KR]-R. About 2 of the 9 disulfide bonds of gp41 are reduced by P4HB/PDI, following binding to CD4 receptor.</text>
</comment>
<keyword evidence="29 32" id="KW-0899">Viral immunoevasion</keyword>
<comment type="function">
    <text evidence="32">Envelope glycoprotein gp160: Oligomerizes in the host endoplasmic reticulum into predominantly trimers. In a second time, gp160 transits in the host Golgi, where glycosylation is completed. The precursor is then proteolytically cleaved in the trans-Golgi and thereby activated by cellular furin or furin-like proteases to produce gp120 and gp41.</text>
</comment>
<gene>
    <name evidence="32 37" type="primary">env</name>
</gene>
<accession>A0A0D5BHF5</accession>
<comment type="miscellaneous">
    <text evidence="32">Inhibitors targeting HIV-1 viral envelope proteins are used as antiretroviral drugs. Attachment of virions to the cell surface via non-specific interactions and CD4 binding can be blocked by inhibitors that include cyanovirin-N, cyclotriazadisulfonamide analogs, PRO 2000, TNX 355 and PRO 542. In addition, BMS 806 can block CD4-induced conformational changes. Env interactions with the coreceptor molecules can be targeted by CCR5 antagonists including SCH-D, maraviroc (UK 427857) and aplaviroc (GW 873140), and the CXCR4 antagonist AMD 070. Fusion of viral and cellular membranes can be inhibited by peptides such as enfuvirtide and tifuvirtide (T 1249). Resistance to inhibitors associated with mutations in Env are observed. Most of the time, single mutations confer only a modest reduction in drug susceptibility. Combination of several mutations is usually required to develop a high-level drug resistance.</text>
</comment>
<feature type="region of interest" description="Disordered" evidence="34">
    <location>
        <begin position="724"/>
        <end position="745"/>
    </location>
</feature>
<feature type="lipid moiety-binding region" description="S-palmitoyl cysteine; by host" evidence="32">
    <location>
        <position position="766"/>
    </location>
</feature>
<evidence type="ECO:0000256" key="32">
    <source>
        <dbReference type="HAMAP-Rule" id="MF_04083"/>
    </source>
</evidence>
<feature type="topological domain" description="Cytoplasmic" evidence="32">
    <location>
        <begin position="708"/>
        <end position="858"/>
    </location>
</feature>
<dbReference type="GO" id="GO:0052031">
    <property type="term" value="P:symbiont-mediated perturbation of host defense response"/>
    <property type="evidence" value="ECO:0007669"/>
    <property type="project" value="UniProtKB-UniRule"/>
</dbReference>
<dbReference type="GO" id="GO:0016020">
    <property type="term" value="C:membrane"/>
    <property type="evidence" value="ECO:0007669"/>
    <property type="project" value="UniProtKB-UniRule"/>
</dbReference>
<feature type="region of interest" description="Fusion peptide" evidence="32">
    <location>
        <begin position="514"/>
        <end position="534"/>
    </location>
</feature>
<evidence type="ECO:0000256" key="19">
    <source>
        <dbReference type="ARBA" id="ARBA00022870"/>
    </source>
</evidence>
<keyword evidence="25 32" id="KW-0472">Membrane</keyword>
<feature type="region of interest" description="V4" evidence="32">
    <location>
        <begin position="386"/>
        <end position="419"/>
    </location>
</feature>
<feature type="domain" description="Human immunodeficiency virus 1 envelope glycoprotein Gp120" evidence="35">
    <location>
        <begin position="34"/>
        <end position="513"/>
    </location>
</feature>
<dbReference type="FunFam" id="2.170.40.20:FF:000003">
    <property type="entry name" value="Envelope glycoprotein gp160"/>
    <property type="match status" value="1"/>
</dbReference>
<keyword evidence="20 32" id="KW-0261">Viral envelope protein</keyword>
<dbReference type="SUPFAM" id="SSF56502">
    <property type="entry name" value="gp120 core"/>
    <property type="match status" value="2"/>
</dbReference>
<evidence type="ECO:0000256" key="11">
    <source>
        <dbReference type="ARBA" id="ARBA00022581"/>
    </source>
</evidence>
<name>A0A0D5BHF5_HV1</name>
<evidence type="ECO:0000256" key="3">
    <source>
        <dbReference type="ARBA" id="ARBA00004505"/>
    </source>
</evidence>
<feature type="transmembrane region" description="Helical" evidence="33">
    <location>
        <begin position="20"/>
        <end position="42"/>
    </location>
</feature>
<feature type="chain" id="PRO_5023373728" description="Envelope glycoprotein gp160" evidence="32">
    <location>
        <begin position="33"/>
        <end position="858"/>
    </location>
</feature>
<proteinExistence type="inferred from homology"/>
<comment type="domain">
    <text evidence="32 33">The 17 amino acids long immunosuppressive region is present in many retroviral envelope proteins. Synthetic peptides derived from this relatively conserved sequence inhibit immune function in vitro and in vivo.</text>
</comment>
<dbReference type="GO" id="GO:0005198">
    <property type="term" value="F:structural molecule activity"/>
    <property type="evidence" value="ECO:0007669"/>
    <property type="project" value="UniProtKB-UniRule"/>
</dbReference>
<comment type="domain">
    <text evidence="32">The membrane proximal external region (MPER) present in gp41 is a tryptophan-rich region recognized by the antibodies 2F5, Z13, and 4E10. MPER seems to play a role in fusion.</text>
</comment>
<evidence type="ECO:0000256" key="28">
    <source>
        <dbReference type="ARBA" id="ARBA00023180"/>
    </source>
</evidence>
<evidence type="ECO:0000256" key="13">
    <source>
        <dbReference type="ARBA" id="ARBA00022685"/>
    </source>
</evidence>
<feature type="disulfide bond" evidence="32">
    <location>
        <begin position="600"/>
        <end position="606"/>
    </location>
</feature>
<feature type="short sequence motif" description="YXXL motif; contains endocytosis signal" evidence="32">
    <location>
        <begin position="714"/>
        <end position="717"/>
    </location>
</feature>
<comment type="subcellular location">
    <molecule>Surface protein gp120</molecule>
    <subcellularLocation>
        <location evidence="32">Virion membrane</location>
        <topology evidence="32">Peripheral membrane protein</topology>
    </subcellularLocation>
    <subcellularLocation>
        <location evidence="32">Host cell membrane</location>
        <topology evidence="32">Peripheral membrane protein</topology>
    </subcellularLocation>
    <subcellularLocation>
        <location evidence="32">Host endosome membrane</location>
        <topology evidence="32">Single-pass type I membrane protein</topology>
    </subcellularLocation>
    <text evidence="32">The surface protein is not anchored to the viral envelope, but associates with the extravirion surface through its binding to TM. It is probably concentrated at the site of budding and incorporated into the virions possibly by contacts between the cytoplasmic tail of Env and the N-terminus of Gag.</text>
</comment>
<evidence type="ECO:0000256" key="7">
    <source>
        <dbReference type="ARBA" id="ARBA00022506"/>
    </source>
</evidence>
<feature type="region of interest" description="V2" evidence="32">
    <location>
        <begin position="161"/>
        <end position="200"/>
    </location>
</feature>
<evidence type="ECO:0000256" key="26">
    <source>
        <dbReference type="ARBA" id="ARBA00023139"/>
    </source>
</evidence>
<organism evidence="37">
    <name type="scientific">Human immunodeficiency virus type 1</name>
    <name type="common">HIV-1</name>
    <dbReference type="NCBI Taxonomy" id="11676"/>
    <lineage>
        <taxon>Viruses</taxon>
        <taxon>Riboviria</taxon>
        <taxon>Pararnavirae</taxon>
        <taxon>Artverviricota</taxon>
        <taxon>Revtraviricetes</taxon>
        <taxon>Ortervirales</taxon>
        <taxon>Retroviridae</taxon>
        <taxon>Orthoretrovirinae</taxon>
        <taxon>Lentivirus</taxon>
        <taxon>Lentivirus humimdef1</taxon>
    </lineage>
</organism>
<evidence type="ECO:0000256" key="12">
    <source>
        <dbReference type="ARBA" id="ARBA00022595"/>
    </source>
</evidence>
<evidence type="ECO:0000259" key="36">
    <source>
        <dbReference type="Pfam" id="PF00517"/>
    </source>
</evidence>
<dbReference type="GO" id="GO:0019062">
    <property type="term" value="P:virion attachment to host cell"/>
    <property type="evidence" value="ECO:0007669"/>
    <property type="project" value="UniProtKB-UniRule"/>
</dbReference>
<evidence type="ECO:0000259" key="35">
    <source>
        <dbReference type="Pfam" id="PF00516"/>
    </source>
</evidence>
<keyword evidence="8 32" id="KW-1170">Fusion of virus membrane with host endosomal membrane</keyword>
<evidence type="ECO:0000256" key="33">
    <source>
        <dbReference type="RuleBase" id="RU363095"/>
    </source>
</evidence>
<keyword evidence="16 32" id="KW-0732">Signal</keyword>
<feature type="region of interest" description="Immunosuppression" evidence="32">
    <location>
        <begin position="576"/>
        <end position="594"/>
    </location>
</feature>
<evidence type="ECO:0000256" key="30">
    <source>
        <dbReference type="ARBA" id="ARBA00023288"/>
    </source>
</evidence>
<dbReference type="GO" id="GO:1903911">
    <property type="term" value="P:positive regulation of receptor clustering"/>
    <property type="evidence" value="ECO:0007669"/>
    <property type="project" value="UniProtKB-UniRule"/>
</dbReference>
<keyword evidence="24 32" id="KW-0175">Coiled coil</keyword>
<dbReference type="Gene3D" id="2.170.40.20">
    <property type="entry name" value="Human immunodeficiency virus 1, Gp160, envelope glycoprotein"/>
    <property type="match status" value="2"/>
</dbReference>
<dbReference type="GO" id="GO:0020002">
    <property type="term" value="C:host cell plasma membrane"/>
    <property type="evidence" value="ECO:0007669"/>
    <property type="project" value="UniProtKB-SubCell"/>
</dbReference>
<dbReference type="EMBL" id="KM082038">
    <property type="protein sequence ID" value="AJW61148.1"/>
    <property type="molecule type" value="Genomic_DNA"/>
</dbReference>
<feature type="disulfide bond" evidence="32">
    <location>
        <begin position="54"/>
        <end position="74"/>
    </location>
</feature>
<dbReference type="Pfam" id="PF00516">
    <property type="entry name" value="GP120"/>
    <property type="match status" value="1"/>
</dbReference>
<keyword evidence="14 32" id="KW-0812">Transmembrane</keyword>
<feature type="disulfide bond" evidence="32">
    <location>
        <begin position="222"/>
        <end position="251"/>
    </location>
</feature>